<accession>A0A6J6NMD3</accession>
<proteinExistence type="predicted"/>
<protein>
    <submittedName>
        <fullName evidence="1">Unannotated protein</fullName>
    </submittedName>
</protein>
<organism evidence="1">
    <name type="scientific">freshwater metagenome</name>
    <dbReference type="NCBI Taxonomy" id="449393"/>
    <lineage>
        <taxon>unclassified sequences</taxon>
        <taxon>metagenomes</taxon>
        <taxon>ecological metagenomes</taxon>
    </lineage>
</organism>
<name>A0A6J6NMD3_9ZZZZ</name>
<dbReference type="AlphaFoldDB" id="A0A6J6NMD3"/>
<gene>
    <name evidence="1" type="ORF">UFOPK2370_00737</name>
</gene>
<evidence type="ECO:0000313" key="1">
    <source>
        <dbReference type="EMBL" id="CAB4687609.1"/>
    </source>
</evidence>
<reference evidence="1" key="1">
    <citation type="submission" date="2020-05" db="EMBL/GenBank/DDBJ databases">
        <authorList>
            <person name="Chiriac C."/>
            <person name="Salcher M."/>
            <person name="Ghai R."/>
            <person name="Kavagutti S V."/>
        </authorList>
    </citation>
    <scope>NUCLEOTIDE SEQUENCE</scope>
</reference>
<sequence length="191" mass="22273">MTFDRDDLDEVDEAAELWGGGPSELTFAGSRHIPFYKFTYFADRLDLRRVGYELDKFEALFDLMDDARTSQAIRINRLLHLPSGPNETVRGGNVLWQPGRAREIEFRVMEVLHQFGLSIVPTTLRRILGQSFNRGEMNAFEIDLIDVFYWAALAQVARDYVWRDQRLEEWCEYLEYPVRRTFGPEAVRSAA</sequence>
<dbReference type="EMBL" id="CAEZXK010000016">
    <property type="protein sequence ID" value="CAB4687609.1"/>
    <property type="molecule type" value="Genomic_DNA"/>
</dbReference>